<keyword evidence="4" id="KW-0255">Endonuclease</keyword>
<dbReference type="OrthoDB" id="9796594at2"/>
<comment type="caution">
    <text evidence="4">The sequence shown here is derived from an EMBL/GenBank/DDBJ whole genome shotgun (WGS) entry which is preliminary data.</text>
</comment>
<dbReference type="STRING" id="1300348.I602_186"/>
<sequence>MLKKFLIGFGVLAIVITIFPFIAVDYWWIRVFDFPHIQLTLLTLIAFLVYFIRFDFKNVKDYLFISIVGACLVFQFLKIYPYTFLNDLEIKDSSASNTNSLKIYTSNVLQKNEKKNLLIADLKKVDPDVVLLTETDQKWIDEVSDFFANDYQKQLVPIDNTYGMALYSKLDLVDIETKFLVSDSIPSIHGKLRLKDGNLIQFYAIHPTPPVPQENDMSTNRDAEMMMIAKMSLERELPTLVLGDFNDVAWSETSQLFKNVSTLLDARLGRGFFNTYSADSNILKWPLDHIFVSEEFRIKNIEVRGDVNSDHYPLYTELTFEPELAKEQKPEKPTKNELERANTQIKKFRESEQKN</sequence>
<keyword evidence="4" id="KW-0269">Exonuclease</keyword>
<dbReference type="EMBL" id="LGBR01000001">
    <property type="protein sequence ID" value="KOY50626.1"/>
    <property type="molecule type" value="Genomic_DNA"/>
</dbReference>
<dbReference type="GO" id="GO:0004519">
    <property type="term" value="F:endonuclease activity"/>
    <property type="evidence" value="ECO:0007669"/>
    <property type="project" value="UniProtKB-KW"/>
</dbReference>
<feature type="compositionally biased region" description="Basic and acidic residues" evidence="1">
    <location>
        <begin position="323"/>
        <end position="340"/>
    </location>
</feature>
<evidence type="ECO:0000313" key="5">
    <source>
        <dbReference type="EMBL" id="SEE61909.1"/>
    </source>
</evidence>
<evidence type="ECO:0000256" key="2">
    <source>
        <dbReference type="SAM" id="Phobius"/>
    </source>
</evidence>
<dbReference type="Pfam" id="PF03372">
    <property type="entry name" value="Exo_endo_phos"/>
    <property type="match status" value="1"/>
</dbReference>
<dbReference type="SUPFAM" id="SSF56219">
    <property type="entry name" value="DNase I-like"/>
    <property type="match status" value="1"/>
</dbReference>
<keyword evidence="4" id="KW-0378">Hydrolase</keyword>
<keyword evidence="2" id="KW-0812">Transmembrane</keyword>
<dbReference type="AlphaFoldDB" id="A0A0M9CEB3"/>
<evidence type="ECO:0000313" key="4">
    <source>
        <dbReference type="EMBL" id="KOY50626.1"/>
    </source>
</evidence>
<dbReference type="InterPro" id="IPR036691">
    <property type="entry name" value="Endo/exonu/phosph_ase_sf"/>
</dbReference>
<evidence type="ECO:0000256" key="1">
    <source>
        <dbReference type="SAM" id="MobiDB-lite"/>
    </source>
</evidence>
<feature type="transmembrane region" description="Helical" evidence="2">
    <location>
        <begin position="7"/>
        <end position="29"/>
    </location>
</feature>
<dbReference type="GO" id="GO:0004527">
    <property type="term" value="F:exonuclease activity"/>
    <property type="evidence" value="ECO:0007669"/>
    <property type="project" value="UniProtKB-KW"/>
</dbReference>
<dbReference type="PATRIC" id="fig|1300348.6.peg.188"/>
<organism evidence="4 6">
    <name type="scientific">Polaribacter dokdonensis DSW-5</name>
    <dbReference type="NCBI Taxonomy" id="1300348"/>
    <lineage>
        <taxon>Bacteria</taxon>
        <taxon>Pseudomonadati</taxon>
        <taxon>Bacteroidota</taxon>
        <taxon>Flavobacteriia</taxon>
        <taxon>Flavobacteriales</taxon>
        <taxon>Flavobacteriaceae</taxon>
    </lineage>
</organism>
<evidence type="ECO:0000259" key="3">
    <source>
        <dbReference type="Pfam" id="PF03372"/>
    </source>
</evidence>
<feature type="transmembrane region" description="Helical" evidence="2">
    <location>
        <begin position="64"/>
        <end position="85"/>
    </location>
</feature>
<feature type="domain" description="Endonuclease/exonuclease/phosphatase" evidence="3">
    <location>
        <begin position="106"/>
        <end position="311"/>
    </location>
</feature>
<keyword evidence="4" id="KW-0540">Nuclease</keyword>
<reference evidence="5 7" key="2">
    <citation type="submission" date="2016-10" db="EMBL/GenBank/DDBJ databases">
        <authorList>
            <person name="Varghese N."/>
            <person name="Submissions S."/>
        </authorList>
    </citation>
    <scope>NUCLEOTIDE SEQUENCE [LARGE SCALE GENOMIC DNA]</scope>
    <source>
        <strain evidence="5 7">DSW-5</strain>
    </source>
</reference>
<protein>
    <submittedName>
        <fullName evidence="4 5">Endonuclease/exonuclease/phosphatase</fullName>
    </submittedName>
</protein>
<keyword evidence="2" id="KW-0472">Membrane</keyword>
<dbReference type="EMBL" id="FNUE01000002">
    <property type="protein sequence ID" value="SEE61909.1"/>
    <property type="molecule type" value="Genomic_DNA"/>
</dbReference>
<dbReference type="Proteomes" id="UP000183071">
    <property type="component" value="Unassembled WGS sequence"/>
</dbReference>
<accession>A0A0M9CEB3</accession>
<keyword evidence="7" id="KW-1185">Reference proteome</keyword>
<dbReference type="RefSeq" id="WP_053972905.1">
    <property type="nucleotide sequence ID" value="NZ_FNUE01000002.1"/>
</dbReference>
<dbReference type="Proteomes" id="UP000037716">
    <property type="component" value="Unassembled WGS sequence"/>
</dbReference>
<feature type="transmembrane region" description="Helical" evidence="2">
    <location>
        <begin position="35"/>
        <end position="52"/>
    </location>
</feature>
<keyword evidence="2" id="KW-1133">Transmembrane helix</keyword>
<reference evidence="4 6" key="1">
    <citation type="submission" date="2015-07" db="EMBL/GenBank/DDBJ databases">
        <title>Genome of Polaribacter dokdonenesis DSW-5, isolated from seawater off Dokdo in Korea.</title>
        <authorList>
            <person name="Yoon K."/>
            <person name="Song J.Y."/>
            <person name="Kim J.F."/>
        </authorList>
    </citation>
    <scope>NUCLEOTIDE SEQUENCE [LARGE SCALE GENOMIC DNA]</scope>
    <source>
        <strain evidence="4 6">DSW-5</strain>
    </source>
</reference>
<proteinExistence type="predicted"/>
<dbReference type="InterPro" id="IPR005135">
    <property type="entry name" value="Endo/exonuclease/phosphatase"/>
</dbReference>
<feature type="region of interest" description="Disordered" evidence="1">
    <location>
        <begin position="323"/>
        <end position="355"/>
    </location>
</feature>
<dbReference type="Gene3D" id="3.60.10.10">
    <property type="entry name" value="Endonuclease/exonuclease/phosphatase"/>
    <property type="match status" value="1"/>
</dbReference>
<evidence type="ECO:0000313" key="6">
    <source>
        <dbReference type="Proteomes" id="UP000037716"/>
    </source>
</evidence>
<evidence type="ECO:0000313" key="7">
    <source>
        <dbReference type="Proteomes" id="UP000183071"/>
    </source>
</evidence>
<name>A0A0M9CEB3_9FLAO</name>
<gene>
    <name evidence="4" type="ORF">I602_186</name>
    <name evidence="5" type="ORF">SAMN05444353_2754</name>
</gene>